<dbReference type="InterPro" id="IPR050922">
    <property type="entry name" value="LytR/CpsA/Psr_CW_biosynth"/>
</dbReference>
<dbReference type="Pfam" id="PF03816">
    <property type="entry name" value="LytR_cpsA_psr"/>
    <property type="match status" value="1"/>
</dbReference>
<evidence type="ECO:0000313" key="7">
    <source>
        <dbReference type="Proteomes" id="UP000199017"/>
    </source>
</evidence>
<dbReference type="STRING" id="930129.SAMN05216352_11098"/>
<comment type="similarity">
    <text evidence="1">Belongs to the LytR/CpsA/Psr (LCP) family.</text>
</comment>
<keyword evidence="4" id="KW-0472">Membrane</keyword>
<feature type="domain" description="Cell envelope-related transcriptional attenuator" evidence="5">
    <location>
        <begin position="78"/>
        <end position="226"/>
    </location>
</feature>
<sequence>MWKAALIIFLTVFFAVVAAGAGYAYYLYNEASENVEKMNQNYTEEVGIPVEARRNSLRGSVSFLIAGIGDRPGEPGLADVIMAVSINPDDESMLLFNIPRDTQVSIPGRNKPEKINHAYSYGGMKLVKETAEQKLQHSFDFVMEANMQGFQEIVDTLGGVEVDNAFAFSQNNVGNTKTHHYDKGLIELNGERALDYVRMRKKDPRGDLGRNERQQQVLKALLQKTRSVENLLNGQDMLNILGENVKTNMTMDDIRTLFTSYRSALNYTRSFELEGENDTQDGVSYYLVSEQEWQKASLRLENHQKKQ</sequence>
<gene>
    <name evidence="6" type="ORF">SAMN05216352_11098</name>
</gene>
<dbReference type="NCBIfam" id="TIGR00350">
    <property type="entry name" value="lytR_cpsA_psr"/>
    <property type="match status" value="1"/>
</dbReference>
<organism evidence="6 7">
    <name type="scientific">Alteribacillus bidgolensis</name>
    <dbReference type="NCBI Taxonomy" id="930129"/>
    <lineage>
        <taxon>Bacteria</taxon>
        <taxon>Bacillati</taxon>
        <taxon>Bacillota</taxon>
        <taxon>Bacilli</taxon>
        <taxon>Bacillales</taxon>
        <taxon>Bacillaceae</taxon>
        <taxon>Alteribacillus</taxon>
    </lineage>
</organism>
<evidence type="ECO:0000256" key="3">
    <source>
        <dbReference type="ARBA" id="ARBA00022968"/>
    </source>
</evidence>
<evidence type="ECO:0000313" key="6">
    <source>
        <dbReference type="EMBL" id="SDI68780.1"/>
    </source>
</evidence>
<evidence type="ECO:0000259" key="5">
    <source>
        <dbReference type="Pfam" id="PF03816"/>
    </source>
</evidence>
<keyword evidence="2" id="KW-0812">Transmembrane</keyword>
<dbReference type="Proteomes" id="UP000199017">
    <property type="component" value="Unassembled WGS sequence"/>
</dbReference>
<evidence type="ECO:0000256" key="4">
    <source>
        <dbReference type="ARBA" id="ARBA00022989"/>
    </source>
</evidence>
<proteinExistence type="inferred from homology"/>
<name>A0A1G8MN85_9BACI</name>
<evidence type="ECO:0000256" key="2">
    <source>
        <dbReference type="ARBA" id="ARBA00022692"/>
    </source>
</evidence>
<dbReference type="AlphaFoldDB" id="A0A1G8MN85"/>
<keyword evidence="3" id="KW-0735">Signal-anchor</keyword>
<dbReference type="PANTHER" id="PTHR33392">
    <property type="entry name" value="POLYISOPRENYL-TEICHOIC ACID--PEPTIDOGLYCAN TEICHOIC ACID TRANSFERASE TAGU"/>
    <property type="match status" value="1"/>
</dbReference>
<accession>A0A1G8MN85</accession>
<dbReference type="PANTHER" id="PTHR33392:SF6">
    <property type="entry name" value="POLYISOPRENYL-TEICHOIC ACID--PEPTIDOGLYCAN TEICHOIC ACID TRANSFERASE TAGU"/>
    <property type="match status" value="1"/>
</dbReference>
<dbReference type="GO" id="GO:0071555">
    <property type="term" value="P:cell wall organization"/>
    <property type="evidence" value="ECO:0007669"/>
    <property type="project" value="UniProtKB-KW"/>
</dbReference>
<keyword evidence="4" id="KW-1133">Transmembrane helix</keyword>
<dbReference type="EMBL" id="FNDU01000010">
    <property type="protein sequence ID" value="SDI68780.1"/>
    <property type="molecule type" value="Genomic_DNA"/>
</dbReference>
<dbReference type="Gene3D" id="3.40.630.190">
    <property type="entry name" value="LCP protein"/>
    <property type="match status" value="1"/>
</dbReference>
<protein>
    <submittedName>
        <fullName evidence="6">Transcriptional attenuator, LytR family</fullName>
    </submittedName>
</protein>
<reference evidence="6 7" key="1">
    <citation type="submission" date="2016-10" db="EMBL/GenBank/DDBJ databases">
        <authorList>
            <person name="de Groot N.N."/>
        </authorList>
    </citation>
    <scope>NUCLEOTIDE SEQUENCE [LARGE SCALE GENOMIC DNA]</scope>
    <source>
        <strain evidence="7">P4B,CCM 7963,CECT 7998,DSM 25260,IBRC-M 10614,KCTC 13821</strain>
    </source>
</reference>
<dbReference type="RefSeq" id="WP_091586793.1">
    <property type="nucleotide sequence ID" value="NZ_FNDU01000010.1"/>
</dbReference>
<dbReference type="OrthoDB" id="27330at2"/>
<keyword evidence="7" id="KW-1185">Reference proteome</keyword>
<dbReference type="InterPro" id="IPR004474">
    <property type="entry name" value="LytR_CpsA_psr"/>
</dbReference>
<evidence type="ECO:0000256" key="1">
    <source>
        <dbReference type="ARBA" id="ARBA00006068"/>
    </source>
</evidence>